<gene>
    <name evidence="4" type="ORF">ATO8_11474</name>
</gene>
<dbReference type="AlphaFoldDB" id="W4HKW8"/>
<dbReference type="InterPro" id="IPR008258">
    <property type="entry name" value="Transglycosylase_SLT_dom_1"/>
</dbReference>
<comment type="caution">
    <text evidence="4">The sequence shown here is derived from an EMBL/GenBank/DDBJ whole genome shotgun (WGS) entry which is preliminary data.</text>
</comment>
<feature type="signal peptide" evidence="2">
    <location>
        <begin position="1"/>
        <end position="37"/>
    </location>
</feature>
<dbReference type="Pfam" id="PF01464">
    <property type="entry name" value="SLT"/>
    <property type="match status" value="1"/>
</dbReference>
<evidence type="ECO:0000259" key="3">
    <source>
        <dbReference type="Pfam" id="PF01464"/>
    </source>
</evidence>
<dbReference type="Proteomes" id="UP000019063">
    <property type="component" value="Unassembled WGS sequence"/>
</dbReference>
<organism evidence="4 5">
    <name type="scientific">Roseivivax marinus</name>
    <dbReference type="NCBI Taxonomy" id="1379903"/>
    <lineage>
        <taxon>Bacteria</taxon>
        <taxon>Pseudomonadati</taxon>
        <taxon>Pseudomonadota</taxon>
        <taxon>Alphaproteobacteria</taxon>
        <taxon>Rhodobacterales</taxon>
        <taxon>Roseobacteraceae</taxon>
        <taxon>Roseivivax</taxon>
    </lineage>
</organism>
<dbReference type="RefSeq" id="WP_240476966.1">
    <property type="nucleotide sequence ID" value="NZ_AQQW01000006.1"/>
</dbReference>
<name>W4HKW8_9RHOB</name>
<evidence type="ECO:0000313" key="5">
    <source>
        <dbReference type="Proteomes" id="UP000019063"/>
    </source>
</evidence>
<feature type="chain" id="PRO_5004842128" description="Transglycosylase SLT domain-containing protein" evidence="2">
    <location>
        <begin position="38"/>
        <end position="277"/>
    </location>
</feature>
<dbReference type="SUPFAM" id="SSF53955">
    <property type="entry name" value="Lysozyme-like"/>
    <property type="match status" value="1"/>
</dbReference>
<feature type="domain" description="Transglycosylase SLT" evidence="3">
    <location>
        <begin position="126"/>
        <end position="198"/>
    </location>
</feature>
<evidence type="ECO:0000256" key="2">
    <source>
        <dbReference type="SAM" id="SignalP"/>
    </source>
</evidence>
<dbReference type="STRING" id="1379903.ATO8_11474"/>
<dbReference type="PATRIC" id="fig|1317118.6.peg.2364"/>
<accession>W4HKW8</accession>
<proteinExistence type="inferred from homology"/>
<protein>
    <recommendedName>
        <fullName evidence="3">Transglycosylase SLT domain-containing protein</fullName>
    </recommendedName>
</protein>
<sequence length="277" mass="29397">MRAATHIAWPAPRRSPWTPLRATAAALLLCLSLPVTGAGPASAQTIGAMSPHPGAGVSDQAVEVSLRPKVRDDRLPKARWGTSARGQTWTRAAVSALRGPASGLTDIVPGDIDTWCPAYEENNRRLREAFWVSLVSALAKHESTYRPTVVGGGGRWHGLLQILPSTARLYGCRAGSGAALQSGAANLSCGLRIMARTVARDGVVSAGMRGVAADWGPFHSSTKRSDMIAYTRSQAFCKSVPGKRPMARPDVDETVPLYAEIPPRDAPVFSTQGRLAP</sequence>
<reference evidence="4 5" key="1">
    <citation type="journal article" date="2014" name="Antonie Van Leeuwenhoek">
        <title>Roseivivax atlanticus sp. nov., isolated from surface seawater of the Atlantic Ocean.</title>
        <authorList>
            <person name="Li G."/>
            <person name="Lai Q."/>
            <person name="Liu X."/>
            <person name="Sun F."/>
            <person name="Shao Z."/>
        </authorList>
    </citation>
    <scope>NUCLEOTIDE SEQUENCE [LARGE SCALE GENOMIC DNA]</scope>
    <source>
        <strain evidence="4 5">22II-s10s</strain>
    </source>
</reference>
<comment type="similarity">
    <text evidence="1">Belongs to the virb1 family.</text>
</comment>
<keyword evidence="2" id="KW-0732">Signal</keyword>
<dbReference type="Gene3D" id="1.10.530.10">
    <property type="match status" value="1"/>
</dbReference>
<dbReference type="InterPro" id="IPR023346">
    <property type="entry name" value="Lysozyme-like_dom_sf"/>
</dbReference>
<evidence type="ECO:0000313" key="4">
    <source>
        <dbReference type="EMBL" id="ETW12635.1"/>
    </source>
</evidence>
<keyword evidence="5" id="KW-1185">Reference proteome</keyword>
<evidence type="ECO:0000256" key="1">
    <source>
        <dbReference type="ARBA" id="ARBA00009387"/>
    </source>
</evidence>
<dbReference type="EMBL" id="AQQW01000006">
    <property type="protein sequence ID" value="ETW12635.1"/>
    <property type="molecule type" value="Genomic_DNA"/>
</dbReference>
<dbReference type="eggNOG" id="COG0741">
    <property type="taxonomic scope" value="Bacteria"/>
</dbReference>